<name>W7DR05_9LIST</name>
<sequence>MIPESNKIPSFRNKHNRLIYSGKFHEDWYTEEIISATKKLNQDDSRIHTQIVGDKFQERLREKKKPRTN</sequence>
<evidence type="ECO:0000313" key="2">
    <source>
        <dbReference type="Proteomes" id="UP000019241"/>
    </source>
</evidence>
<dbReference type="RefSeq" id="WP_036064021.1">
    <property type="nucleotide sequence ID" value="NZ_AODM01000044.1"/>
</dbReference>
<organism evidence="1 2">
    <name type="scientific">Listeria fleischmannii FSL S10-1203</name>
    <dbReference type="NCBI Taxonomy" id="1265822"/>
    <lineage>
        <taxon>Bacteria</taxon>
        <taxon>Bacillati</taxon>
        <taxon>Bacillota</taxon>
        <taxon>Bacilli</taxon>
        <taxon>Bacillales</taxon>
        <taxon>Listeriaceae</taxon>
        <taxon>Listeria</taxon>
    </lineage>
</organism>
<protein>
    <submittedName>
        <fullName evidence="1">Uncharacterized protein</fullName>
    </submittedName>
</protein>
<comment type="caution">
    <text evidence="1">The sequence shown here is derived from an EMBL/GenBank/DDBJ whole genome shotgun (WGS) entry which is preliminary data.</text>
</comment>
<evidence type="ECO:0000313" key="1">
    <source>
        <dbReference type="EMBL" id="EUJ52465.1"/>
    </source>
</evidence>
<dbReference type="EMBL" id="AODM01000044">
    <property type="protein sequence ID" value="EUJ52465.1"/>
    <property type="molecule type" value="Genomic_DNA"/>
</dbReference>
<gene>
    <name evidence="1" type="ORF">MCOL2_13634</name>
</gene>
<accession>W7DR05</accession>
<reference evidence="1 2" key="1">
    <citation type="submission" date="2012-12" db="EMBL/GenBank/DDBJ databases">
        <title>Novel taxa of Listeriaceae from agricultural environments in the United States.</title>
        <authorList>
            <person name="den Bakker H.C."/>
            <person name="Allred A."/>
            <person name="Warchocki S."/>
            <person name="Wright E.M."/>
            <person name="Burrell A."/>
            <person name="Nightingale K.K."/>
            <person name="Kephart D."/>
            <person name="Wiedmann M."/>
        </authorList>
    </citation>
    <scope>NUCLEOTIDE SEQUENCE [LARGE SCALE GENOMIC DNA]</scope>
    <source>
        <strain evidence="1 2">FSL S10-1203</strain>
    </source>
</reference>
<proteinExistence type="predicted"/>
<dbReference type="PATRIC" id="fig|1265822.4.peg.2773"/>
<dbReference type="AlphaFoldDB" id="W7DR05"/>
<dbReference type="Proteomes" id="UP000019241">
    <property type="component" value="Unassembled WGS sequence"/>
</dbReference>